<dbReference type="EMBL" id="CP162599">
    <property type="protein sequence ID" value="XDK34463.1"/>
    <property type="molecule type" value="Genomic_DNA"/>
</dbReference>
<dbReference type="AlphaFoldDB" id="A0AB39HVT1"/>
<name>A0AB39HVT1_9BACI</name>
<gene>
    <name evidence="1" type="ORF">AB4Y30_08975</name>
</gene>
<protein>
    <submittedName>
        <fullName evidence="1">Uncharacterized protein</fullName>
    </submittedName>
</protein>
<evidence type="ECO:0000313" key="1">
    <source>
        <dbReference type="EMBL" id="XDK34463.1"/>
    </source>
</evidence>
<organism evidence="1">
    <name type="scientific">Ornithinibacillus sp. 4-3</name>
    <dbReference type="NCBI Taxonomy" id="3231488"/>
    <lineage>
        <taxon>Bacteria</taxon>
        <taxon>Bacillati</taxon>
        <taxon>Bacillota</taxon>
        <taxon>Bacilli</taxon>
        <taxon>Bacillales</taxon>
        <taxon>Bacillaceae</taxon>
        <taxon>Ornithinibacillus</taxon>
    </lineage>
</organism>
<dbReference type="RefSeq" id="WP_368655134.1">
    <property type="nucleotide sequence ID" value="NZ_CP162599.1"/>
</dbReference>
<sequence>MKEIIEIFNLPFDDIQEISYEILEPIYDNTGVCIFEGTAYFVAYTIYGARIEIPEKDSRFLTIKELLPTKLSLHENKTLYLRG</sequence>
<accession>A0AB39HVT1</accession>
<reference evidence="1" key="1">
    <citation type="submission" date="2024-07" db="EMBL/GenBank/DDBJ databases">
        <title>Halotolerant mesophilic bacterium Ornithinibacillus sp. 4-3, sp. nov., isolated from soil.</title>
        <authorList>
            <person name="Sidarenka A.V."/>
            <person name="Guliayeva D.E."/>
            <person name="Leanovich S.I."/>
            <person name="Hileuskaya K.S."/>
            <person name="Akhremchuk A.E."/>
            <person name="Sikolenko M.A."/>
            <person name="Valentovich L.N."/>
        </authorList>
    </citation>
    <scope>NUCLEOTIDE SEQUENCE</scope>
    <source>
        <strain evidence="1">4-3</strain>
    </source>
</reference>
<proteinExistence type="predicted"/>